<dbReference type="Proteomes" id="UP001190700">
    <property type="component" value="Unassembled WGS sequence"/>
</dbReference>
<feature type="non-terminal residue" evidence="2">
    <location>
        <position position="740"/>
    </location>
</feature>
<dbReference type="PANTHER" id="PTHR47839">
    <property type="entry name" value="DOMAIN PROTEIN, PUTATIVE (AFU_ORTHOLOGUE AFUA_6G04830)-RELATED"/>
    <property type="match status" value="1"/>
</dbReference>
<organism evidence="2 3">
    <name type="scientific">Cymbomonas tetramitiformis</name>
    <dbReference type="NCBI Taxonomy" id="36881"/>
    <lineage>
        <taxon>Eukaryota</taxon>
        <taxon>Viridiplantae</taxon>
        <taxon>Chlorophyta</taxon>
        <taxon>Pyramimonadophyceae</taxon>
        <taxon>Pyramimonadales</taxon>
        <taxon>Pyramimonadaceae</taxon>
        <taxon>Cymbomonas</taxon>
    </lineage>
</organism>
<dbReference type="InterPro" id="IPR022155">
    <property type="entry name" value="DUF3684"/>
</dbReference>
<name>A0AAE0F7L7_9CHLO</name>
<feature type="compositionally biased region" description="Polar residues" evidence="1">
    <location>
        <begin position="32"/>
        <end position="45"/>
    </location>
</feature>
<evidence type="ECO:0000313" key="2">
    <source>
        <dbReference type="EMBL" id="KAK3254634.1"/>
    </source>
</evidence>
<feature type="non-terminal residue" evidence="2">
    <location>
        <position position="1"/>
    </location>
</feature>
<dbReference type="Pfam" id="PF12449">
    <property type="entry name" value="DUF3684"/>
    <property type="match status" value="1"/>
</dbReference>
<feature type="region of interest" description="Disordered" evidence="1">
    <location>
        <begin position="145"/>
        <end position="168"/>
    </location>
</feature>
<accession>A0AAE0F7L7</accession>
<dbReference type="AlphaFoldDB" id="A0AAE0F7L7"/>
<dbReference type="PANTHER" id="PTHR47839:SF1">
    <property type="entry name" value="DOMAIN PROTEIN, PUTATIVE (AFU_ORTHOLOGUE AFUA_6G04830)-RELATED"/>
    <property type="match status" value="1"/>
</dbReference>
<feature type="region of interest" description="Disordered" evidence="1">
    <location>
        <begin position="30"/>
        <end position="79"/>
    </location>
</feature>
<protein>
    <submittedName>
        <fullName evidence="2">Uncharacterized protein</fullName>
    </submittedName>
</protein>
<evidence type="ECO:0000256" key="1">
    <source>
        <dbReference type="SAM" id="MobiDB-lite"/>
    </source>
</evidence>
<reference evidence="2 3" key="1">
    <citation type="journal article" date="2015" name="Genome Biol. Evol.">
        <title>Comparative Genomics of a Bacterivorous Green Alga Reveals Evolutionary Causalities and Consequences of Phago-Mixotrophic Mode of Nutrition.</title>
        <authorList>
            <person name="Burns J.A."/>
            <person name="Paasch A."/>
            <person name="Narechania A."/>
            <person name="Kim E."/>
        </authorList>
    </citation>
    <scope>NUCLEOTIDE SEQUENCE [LARGE SCALE GENOMIC DNA]</scope>
    <source>
        <strain evidence="2 3">PLY_AMNH</strain>
    </source>
</reference>
<dbReference type="EMBL" id="LGRX02023340">
    <property type="protein sequence ID" value="KAK3254634.1"/>
    <property type="molecule type" value="Genomic_DNA"/>
</dbReference>
<sequence>SDYIKEYNQELLSITGSVSRAFYEGALHSAGDQASLSTEAQSSWPSLGAPSSVDKPSSTVSEPGHHATRDGGAGKLSGPLWSQQALNTTLQEWAEVLTEQEGEAPSGSGFMEWASTLLRAHGLAQSQPHRDPGIFIGDGFFGGGAHKAGGGQRKDPPPPPPSVPSTTGVRSLKEVMIIPTAFRGLEQFIDPKVPLIPASVLAAAPEFFAVVERRQVAGMPLAPVDMVALLGHRRFGGLEGLLLLRWYLGLRNKKHLLDTKAVRTFQESLRLSVPTGGDRTEGVTLAELRFHAQSSRELAGLPLPRNTLPLCMSQHLSLSKLKSLLGLRELPMRDWWQHLVALPELETAQGAPLLLGALARCARDLRESECEELAAALAGRRCIPAERGEAAELSTRRFRGMFKPGEVYLLAGSSAERFQDLPQPLLPELDQAFLKRLGVREEPDVAAVIERREQHGWSWRELLQYFFARSRSAAGLQPSELSLLRAKMEDKELYLPIPELKQLGFSVLPWQEELTPELQAFLRSLGVRDHAPLANLLELAAGADSSVREAALGQLLRHRYTHYKDTYPPQEDMAAGTRADVSECAFVPASDGTLHRPLHIFIRSNPFDFPMLHPKYKPMQGRDLGLRLDAPMEEVAAKLLARPPWDDSTATEQFTYLGRRIEDLREAGCIERLQSRCFIPLEKPSCNGQKVLAPPDCFPPTKANKDKYGLALDYTVIIPLVDGRGMATPAALFLRECGVK</sequence>
<evidence type="ECO:0000313" key="3">
    <source>
        <dbReference type="Proteomes" id="UP001190700"/>
    </source>
</evidence>
<keyword evidence="3" id="KW-1185">Reference proteome</keyword>
<gene>
    <name evidence="2" type="ORF">CYMTET_36156</name>
</gene>
<proteinExistence type="predicted"/>
<comment type="caution">
    <text evidence="2">The sequence shown here is derived from an EMBL/GenBank/DDBJ whole genome shotgun (WGS) entry which is preliminary data.</text>
</comment>